<dbReference type="EMBL" id="FMBG01000010">
    <property type="protein sequence ID" value="SCB93287.1"/>
    <property type="molecule type" value="Genomic_DNA"/>
</dbReference>
<comment type="similarity">
    <text evidence="2 6">Belongs to the Nudix hydrolase family.</text>
</comment>
<dbReference type="InterPro" id="IPR020476">
    <property type="entry name" value="Nudix_hydrolase"/>
</dbReference>
<evidence type="ECO:0000256" key="1">
    <source>
        <dbReference type="ARBA" id="ARBA00001946"/>
    </source>
</evidence>
<comment type="caution">
    <text evidence="8">The sequence shown here is derived from an EMBL/GenBank/DDBJ whole genome shotgun (WGS) entry which is preliminary data.</text>
</comment>
<evidence type="ECO:0000256" key="6">
    <source>
        <dbReference type="RuleBase" id="RU003476"/>
    </source>
</evidence>
<evidence type="ECO:0000256" key="4">
    <source>
        <dbReference type="ARBA" id="ARBA00022801"/>
    </source>
</evidence>
<dbReference type="PANTHER" id="PTHR43758">
    <property type="entry name" value="7,8-DIHYDRO-8-OXOGUANINE TRIPHOSPHATASE"/>
    <property type="match status" value="1"/>
</dbReference>
<dbReference type="GO" id="GO:0005737">
    <property type="term" value="C:cytoplasm"/>
    <property type="evidence" value="ECO:0007669"/>
    <property type="project" value="TreeGrafter"/>
</dbReference>
<evidence type="ECO:0000313" key="9">
    <source>
        <dbReference type="Proteomes" id="UP000195728"/>
    </source>
</evidence>
<name>A0AB37YL58_9BACI</name>
<dbReference type="RefSeq" id="WP_088106863.1">
    <property type="nucleotide sequence ID" value="NZ_FMBG01000010.1"/>
</dbReference>
<evidence type="ECO:0000256" key="5">
    <source>
        <dbReference type="ARBA" id="ARBA00022842"/>
    </source>
</evidence>
<gene>
    <name evidence="8" type="ORF">BC10311_00804</name>
</gene>
<accession>A0AB37YL58</accession>
<feature type="domain" description="Nudix hydrolase" evidence="7">
    <location>
        <begin position="1"/>
        <end position="125"/>
    </location>
</feature>
<dbReference type="Pfam" id="PF00293">
    <property type="entry name" value="NUDIX"/>
    <property type="match status" value="1"/>
</dbReference>
<evidence type="ECO:0000256" key="2">
    <source>
        <dbReference type="ARBA" id="ARBA00005582"/>
    </source>
</evidence>
<dbReference type="PROSITE" id="PS51462">
    <property type="entry name" value="NUDIX"/>
    <property type="match status" value="1"/>
</dbReference>
<dbReference type="GO" id="GO:0046872">
    <property type="term" value="F:metal ion binding"/>
    <property type="evidence" value="ECO:0007669"/>
    <property type="project" value="UniProtKB-KW"/>
</dbReference>
<evidence type="ECO:0000256" key="3">
    <source>
        <dbReference type="ARBA" id="ARBA00022723"/>
    </source>
</evidence>
<dbReference type="InterPro" id="IPR000086">
    <property type="entry name" value="NUDIX_hydrolase_dom"/>
</dbReference>
<keyword evidence="4 6" id="KW-0378">Hydrolase</keyword>
<organism evidence="8 9">
    <name type="scientific">Bacillus wiedmannii</name>
    <dbReference type="NCBI Taxonomy" id="1890302"/>
    <lineage>
        <taxon>Bacteria</taxon>
        <taxon>Bacillati</taxon>
        <taxon>Bacillota</taxon>
        <taxon>Bacilli</taxon>
        <taxon>Bacillales</taxon>
        <taxon>Bacillaceae</taxon>
        <taxon>Bacillus</taxon>
        <taxon>Bacillus cereus group</taxon>
    </lineage>
</organism>
<comment type="cofactor">
    <cofactor evidence="1">
        <name>Mg(2+)</name>
        <dbReference type="ChEBI" id="CHEBI:18420"/>
    </cofactor>
</comment>
<dbReference type="PRINTS" id="PR00502">
    <property type="entry name" value="NUDIXFAMILY"/>
</dbReference>
<dbReference type="PANTHER" id="PTHR43758:SF8">
    <property type="entry name" value="8-OXO-DGTP DIPHOSPHATASE YTKD-RELATED"/>
    <property type="match status" value="1"/>
</dbReference>
<proteinExistence type="inferred from homology"/>
<keyword evidence="3" id="KW-0479">Metal-binding</keyword>
<dbReference type="AlphaFoldDB" id="A0AB37YL58"/>
<evidence type="ECO:0000313" key="8">
    <source>
        <dbReference type="EMBL" id="SCB93287.1"/>
    </source>
</evidence>
<dbReference type="Gene3D" id="3.90.79.10">
    <property type="entry name" value="Nucleoside Triphosphate Pyrophosphohydrolase"/>
    <property type="match status" value="1"/>
</dbReference>
<dbReference type="InterPro" id="IPR015797">
    <property type="entry name" value="NUDIX_hydrolase-like_dom_sf"/>
</dbReference>
<dbReference type="InterPro" id="IPR020084">
    <property type="entry name" value="NUDIX_hydrolase_CS"/>
</dbReference>
<dbReference type="GO" id="GO:0016818">
    <property type="term" value="F:hydrolase activity, acting on acid anhydrides, in phosphorus-containing anhydrides"/>
    <property type="evidence" value="ECO:0007669"/>
    <property type="project" value="TreeGrafter"/>
</dbReference>
<dbReference type="PROSITE" id="PS00893">
    <property type="entry name" value="NUDIX_BOX"/>
    <property type="match status" value="1"/>
</dbReference>
<evidence type="ECO:0000259" key="7">
    <source>
        <dbReference type="PROSITE" id="PS51462"/>
    </source>
</evidence>
<dbReference type="Proteomes" id="UP000195728">
    <property type="component" value="Unassembled WGS sequence"/>
</dbReference>
<protein>
    <recommendedName>
        <fullName evidence="7">Nudix hydrolase domain-containing protein</fullName>
    </recommendedName>
</protein>
<keyword evidence="5" id="KW-0460">Magnesium</keyword>
<dbReference type="SUPFAM" id="SSF55811">
    <property type="entry name" value="Nudix"/>
    <property type="match status" value="1"/>
</dbReference>
<sequence length="135" mass="15902">MQNSFSRVLIKDTSNKILIIQDRAEVWNFPGGKQELNETPLECAKREVKEEIGLQVNDLTEIYQGNFCFGDTQWQGYFYFANSVSGIPFINELDKIKEIRFINRFEVIKFPLELTEIIQQMLESPQFQTKLTNWK</sequence>
<reference evidence="8 9" key="1">
    <citation type="submission" date="2016-08" db="EMBL/GenBank/DDBJ databases">
        <authorList>
            <person name="Loux V."/>
            <person name="Rue O."/>
        </authorList>
    </citation>
    <scope>NUCLEOTIDE SEQUENCE [LARGE SCALE GENOMIC DNA]</scope>
    <source>
        <strain evidence="8 9">WSBC_10311</strain>
    </source>
</reference>
<dbReference type="CDD" id="cd02883">
    <property type="entry name" value="NUDIX_Hydrolase"/>
    <property type="match status" value="1"/>
</dbReference>